<dbReference type="GO" id="GO:0004673">
    <property type="term" value="F:protein histidine kinase activity"/>
    <property type="evidence" value="ECO:0007669"/>
    <property type="project" value="UniProtKB-EC"/>
</dbReference>
<dbReference type="EMBL" id="AP019389">
    <property type="protein sequence ID" value="BBI19723.1"/>
    <property type="molecule type" value="Genomic_DNA"/>
</dbReference>
<sequence>MYRKPSILWPEGVLPSDAYCDEDKRLAVLAAHGTQGMVDDPELQELVDLVAKLCDVPMAMVTVVEEGRQLFLTRTGIDARETPRPTSFCAHAMLGAEPMVVPDAREDARFANNPLVTDEPHIRFYAGHPLISVEGAPLGALCVIDTKPRPGGLSDIQRESLSVLAKSAMRRISQRRLGETAQEAVNMRESYLQRMIDSVPGIAWSADGEGNFDYVSAQWSELTATTQPRRLDDWKNAVHPEDWVQAAGAFQASLDSGKPFEYEWRLKLSDGNYRWMLARAVQTPTDEGQNRWFGTVIDVDRQHRLSEARDLLAHELSHRIKNIFAVVSGLVAIRARNRPEVAEFAADLNETIRALGAAHNYVRPHEGQRASTLSGLLADLLAPYGSAEEGRFSVTGPGIEIGARAATPLALIFHELATNSAKYGALSCPEGHLTVTVEEECEGGGEGSVCVSWEEQASSCTDPDKSEHEGFGSRLLRMAVEGQLGGTFERTFSADGLDVRIVFPRKSIEN</sequence>
<evidence type="ECO:0000256" key="6">
    <source>
        <dbReference type="ARBA" id="ARBA00022777"/>
    </source>
</evidence>
<dbReference type="InterPro" id="IPR036890">
    <property type="entry name" value="HATPase_C_sf"/>
</dbReference>
<dbReference type="Pfam" id="PF08447">
    <property type="entry name" value="PAS_3"/>
    <property type="match status" value="1"/>
</dbReference>
<dbReference type="InterPro" id="IPR000014">
    <property type="entry name" value="PAS"/>
</dbReference>
<dbReference type="SMART" id="SM00065">
    <property type="entry name" value="GAF"/>
    <property type="match status" value="1"/>
</dbReference>
<organism evidence="9 10">
    <name type="scientific">Qipengyuania flava</name>
    <dbReference type="NCBI Taxonomy" id="192812"/>
    <lineage>
        <taxon>Bacteria</taxon>
        <taxon>Pseudomonadati</taxon>
        <taxon>Pseudomonadota</taxon>
        <taxon>Alphaproteobacteria</taxon>
        <taxon>Sphingomonadales</taxon>
        <taxon>Erythrobacteraceae</taxon>
        <taxon>Qipengyuania</taxon>
    </lineage>
</organism>
<evidence type="ECO:0000313" key="10">
    <source>
        <dbReference type="Proteomes" id="UP000290057"/>
    </source>
</evidence>
<evidence type="ECO:0000256" key="7">
    <source>
        <dbReference type="ARBA" id="ARBA00022840"/>
    </source>
</evidence>
<evidence type="ECO:0000256" key="4">
    <source>
        <dbReference type="ARBA" id="ARBA00022679"/>
    </source>
</evidence>
<keyword evidence="6 9" id="KW-0418">Kinase</keyword>
<dbReference type="Gene3D" id="3.30.450.40">
    <property type="match status" value="1"/>
</dbReference>
<dbReference type="PANTHER" id="PTHR43102">
    <property type="entry name" value="SLR1143 PROTEIN"/>
    <property type="match status" value="1"/>
</dbReference>
<dbReference type="InterPro" id="IPR003018">
    <property type="entry name" value="GAF"/>
</dbReference>
<keyword evidence="4" id="KW-0808">Transferase</keyword>
<dbReference type="SMART" id="SM00911">
    <property type="entry name" value="HWE_HK"/>
    <property type="match status" value="1"/>
</dbReference>
<dbReference type="NCBIfam" id="TIGR00229">
    <property type="entry name" value="sensory_box"/>
    <property type="match status" value="1"/>
</dbReference>
<dbReference type="InterPro" id="IPR029016">
    <property type="entry name" value="GAF-like_dom_sf"/>
</dbReference>
<evidence type="ECO:0000259" key="8">
    <source>
        <dbReference type="PROSITE" id="PS50112"/>
    </source>
</evidence>
<dbReference type="InterPro" id="IPR035965">
    <property type="entry name" value="PAS-like_dom_sf"/>
</dbReference>
<keyword evidence="5" id="KW-0547">Nucleotide-binding</keyword>
<proteinExistence type="predicted"/>
<protein>
    <recommendedName>
        <fullName evidence="2">histidine kinase</fullName>
        <ecNumber evidence="2">2.7.13.3</ecNumber>
    </recommendedName>
</protein>
<dbReference type="RefSeq" id="WP_130585826.1">
    <property type="nucleotide sequence ID" value="NZ_AP019389.1"/>
</dbReference>
<reference evidence="9 10" key="1">
    <citation type="submission" date="2019-01" db="EMBL/GenBank/DDBJ databases">
        <title>Complete genome sequence of Erythrobacter flavus KJ5.</title>
        <authorList>
            <person name="Kanesaki Y."/>
            <person name="Brotosudarmo T."/>
            <person name="Moriuchi R."/>
            <person name="Awai K."/>
        </authorList>
    </citation>
    <scope>NUCLEOTIDE SEQUENCE [LARGE SCALE GENOMIC DNA]</scope>
    <source>
        <strain evidence="9 10">KJ5</strain>
    </source>
</reference>
<dbReference type="Proteomes" id="UP000290057">
    <property type="component" value="Chromosome"/>
</dbReference>
<evidence type="ECO:0000256" key="3">
    <source>
        <dbReference type="ARBA" id="ARBA00022553"/>
    </source>
</evidence>
<evidence type="ECO:0000256" key="2">
    <source>
        <dbReference type="ARBA" id="ARBA00012438"/>
    </source>
</evidence>
<dbReference type="PROSITE" id="PS50112">
    <property type="entry name" value="PAS"/>
    <property type="match status" value="1"/>
</dbReference>
<dbReference type="Pfam" id="PF07536">
    <property type="entry name" value="HWE_HK"/>
    <property type="match status" value="1"/>
</dbReference>
<evidence type="ECO:0000256" key="5">
    <source>
        <dbReference type="ARBA" id="ARBA00022741"/>
    </source>
</evidence>
<gene>
    <name evidence="9" type="ORF">EKJ_05700</name>
</gene>
<keyword evidence="3" id="KW-0597">Phosphoprotein</keyword>
<evidence type="ECO:0000313" key="9">
    <source>
        <dbReference type="EMBL" id="BBI19723.1"/>
    </source>
</evidence>
<dbReference type="SUPFAM" id="SSF55781">
    <property type="entry name" value="GAF domain-like"/>
    <property type="match status" value="1"/>
</dbReference>
<dbReference type="InterPro" id="IPR011102">
    <property type="entry name" value="Sig_transdc_His_kinase_HWE"/>
</dbReference>
<dbReference type="AlphaFoldDB" id="A0A3T1CFN0"/>
<dbReference type="EC" id="2.7.13.3" evidence="2"/>
<dbReference type="Pfam" id="PF01590">
    <property type="entry name" value="GAF"/>
    <property type="match status" value="1"/>
</dbReference>
<dbReference type="GO" id="GO:0005524">
    <property type="term" value="F:ATP binding"/>
    <property type="evidence" value="ECO:0007669"/>
    <property type="project" value="UniProtKB-KW"/>
</dbReference>
<dbReference type="CDD" id="cd00130">
    <property type="entry name" value="PAS"/>
    <property type="match status" value="1"/>
</dbReference>
<dbReference type="Gene3D" id="3.30.565.10">
    <property type="entry name" value="Histidine kinase-like ATPase, C-terminal domain"/>
    <property type="match status" value="1"/>
</dbReference>
<comment type="catalytic activity">
    <reaction evidence="1">
        <text>ATP + protein L-histidine = ADP + protein N-phospho-L-histidine.</text>
        <dbReference type="EC" id="2.7.13.3"/>
    </reaction>
</comment>
<accession>A0A3T1CFN0</accession>
<dbReference type="PANTHER" id="PTHR43102:SF2">
    <property type="entry name" value="GAF DOMAIN-CONTAINING PROTEIN"/>
    <property type="match status" value="1"/>
</dbReference>
<dbReference type="Gene3D" id="3.30.450.20">
    <property type="entry name" value="PAS domain"/>
    <property type="match status" value="1"/>
</dbReference>
<dbReference type="InterPro" id="IPR013655">
    <property type="entry name" value="PAS_fold_3"/>
</dbReference>
<feature type="domain" description="PAS" evidence="8">
    <location>
        <begin position="188"/>
        <end position="257"/>
    </location>
</feature>
<name>A0A3T1CFN0_9SPHN</name>
<evidence type="ECO:0000256" key="1">
    <source>
        <dbReference type="ARBA" id="ARBA00000085"/>
    </source>
</evidence>
<keyword evidence="7" id="KW-0067">ATP-binding</keyword>
<dbReference type="SUPFAM" id="SSF55785">
    <property type="entry name" value="PYP-like sensor domain (PAS domain)"/>
    <property type="match status" value="1"/>
</dbReference>
<keyword evidence="10" id="KW-1185">Reference proteome</keyword>